<keyword evidence="4" id="KW-0934">Plastid</keyword>
<keyword evidence="5" id="KW-0148">Chlorophyll</keyword>
<feature type="binding site" description="axial binding residue" evidence="5">
    <location>
        <position position="172"/>
    </location>
    <ligand>
        <name>chlorophyll b</name>
        <dbReference type="ChEBI" id="CHEBI:61721"/>
        <label>1</label>
    </ligand>
    <ligandPart>
        <name>Mg</name>
        <dbReference type="ChEBI" id="CHEBI:25107"/>
    </ligandPart>
</feature>
<comment type="subcellular location">
    <subcellularLocation>
        <location evidence="1">Plastid</location>
        <location evidence="1">Chloroplast</location>
    </subcellularLocation>
</comment>
<feature type="binding site" evidence="5">
    <location>
        <position position="280"/>
    </location>
    <ligand>
        <name>chlorophyll a</name>
        <dbReference type="ChEBI" id="CHEBI:58416"/>
        <label>1</label>
    </ligand>
</feature>
<evidence type="ECO:0000256" key="5">
    <source>
        <dbReference type="PIRSR" id="PIRSR601344-1"/>
    </source>
</evidence>
<reference evidence="6" key="1">
    <citation type="submission" date="2021-01" db="EMBL/GenBank/DDBJ databases">
        <authorList>
            <person name="Corre E."/>
            <person name="Pelletier E."/>
            <person name="Niang G."/>
            <person name="Scheremetjew M."/>
            <person name="Finn R."/>
            <person name="Kale V."/>
            <person name="Holt S."/>
            <person name="Cochrane G."/>
            <person name="Meng A."/>
            <person name="Brown T."/>
            <person name="Cohen L."/>
        </authorList>
    </citation>
    <scope>NUCLEOTIDE SEQUENCE</scope>
    <source>
        <strain evidence="6">CCCM811</strain>
    </source>
</reference>
<feature type="binding site" evidence="5">
    <location>
        <position position="313"/>
    </location>
    <ligand>
        <name>chlorophyll a</name>
        <dbReference type="ChEBI" id="CHEBI:58416"/>
        <label>1</label>
    </ligand>
</feature>
<evidence type="ECO:0000256" key="2">
    <source>
        <dbReference type="ARBA" id="ARBA00022528"/>
    </source>
</evidence>
<feature type="binding site" evidence="5">
    <location>
        <position position="286"/>
    </location>
    <ligand>
        <name>chlorophyll a</name>
        <dbReference type="ChEBI" id="CHEBI:58416"/>
        <label>1</label>
    </ligand>
</feature>
<feature type="binding site" description="axial binding residue" evidence="5">
    <location>
        <position position="224"/>
    </location>
    <ligand>
        <name>chlorophyll b</name>
        <dbReference type="ChEBI" id="CHEBI:61721"/>
        <label>1</label>
    </ligand>
    <ligandPart>
        <name>Mg</name>
        <dbReference type="ChEBI" id="CHEBI:25107"/>
    </ligandPart>
</feature>
<gene>
    <name evidence="6" type="ORF">LGLO00237_LOCUS16178</name>
</gene>
<keyword evidence="2" id="KW-0150">Chloroplast</keyword>
<keyword evidence="3" id="KW-0602">Photosynthesis</keyword>
<dbReference type="Gene3D" id="1.10.3460.10">
    <property type="entry name" value="Chlorophyll a/b binding protein domain"/>
    <property type="match status" value="1"/>
</dbReference>
<dbReference type="InterPro" id="IPR001344">
    <property type="entry name" value="Chloro_AB-bd_pln"/>
</dbReference>
<feature type="binding site" evidence="5">
    <location>
        <position position="154"/>
    </location>
    <ligand>
        <name>chlorophyll a</name>
        <dbReference type="ChEBI" id="CHEBI:58416"/>
        <label>1</label>
    </ligand>
</feature>
<feature type="binding site" evidence="5">
    <location>
        <position position="284"/>
    </location>
    <ligand>
        <name>chlorophyll a</name>
        <dbReference type="ChEBI" id="CHEBI:58416"/>
        <label>1</label>
    </ligand>
</feature>
<feature type="binding site" evidence="5">
    <location>
        <position position="148"/>
    </location>
    <ligand>
        <name>chlorophyll a</name>
        <dbReference type="ChEBI" id="CHEBI:58416"/>
        <label>1</label>
    </ligand>
</feature>
<dbReference type="GO" id="GO:0009507">
    <property type="term" value="C:chloroplast"/>
    <property type="evidence" value="ECO:0007669"/>
    <property type="project" value="UniProtKB-SubCell"/>
</dbReference>
<dbReference type="GO" id="GO:0016168">
    <property type="term" value="F:chlorophyll binding"/>
    <property type="evidence" value="ECO:0007669"/>
    <property type="project" value="UniProtKB-KW"/>
</dbReference>
<feature type="binding site" evidence="5">
    <location>
        <position position="167"/>
    </location>
    <ligand>
        <name>chlorophyll a</name>
        <dbReference type="ChEBI" id="CHEBI:58416"/>
        <label>1</label>
    </ligand>
</feature>
<feature type="binding site" evidence="5">
    <location>
        <position position="170"/>
    </location>
    <ligand>
        <name>chlorophyll a</name>
        <dbReference type="ChEBI" id="CHEBI:58416"/>
        <label>1</label>
    </ligand>
</feature>
<dbReference type="AlphaFoldDB" id="A0A7S3YWY7"/>
<dbReference type="GO" id="GO:0009765">
    <property type="term" value="P:photosynthesis, light harvesting"/>
    <property type="evidence" value="ECO:0007669"/>
    <property type="project" value="InterPro"/>
</dbReference>
<dbReference type="InterPro" id="IPR022796">
    <property type="entry name" value="Chloroa_b-bind"/>
</dbReference>
<feature type="binding site" evidence="5">
    <location>
        <position position="298"/>
    </location>
    <ligand>
        <name>chlorophyll a</name>
        <dbReference type="ChEBI" id="CHEBI:58416"/>
        <label>1</label>
    </ligand>
</feature>
<keyword evidence="5" id="KW-0157">Chromophore</keyword>
<dbReference type="PANTHER" id="PTHR21649">
    <property type="entry name" value="CHLOROPHYLL A/B BINDING PROTEIN"/>
    <property type="match status" value="1"/>
</dbReference>
<evidence type="ECO:0008006" key="7">
    <source>
        <dbReference type="Google" id="ProtNLM"/>
    </source>
</evidence>
<dbReference type="EMBL" id="HBIV01022474">
    <property type="protein sequence ID" value="CAE0664574.1"/>
    <property type="molecule type" value="Transcribed_RNA"/>
</dbReference>
<dbReference type="Pfam" id="PF00504">
    <property type="entry name" value="Chloroa_b-bind"/>
    <property type="match status" value="1"/>
</dbReference>
<evidence type="ECO:0000256" key="1">
    <source>
        <dbReference type="ARBA" id="ARBA00004229"/>
    </source>
</evidence>
<evidence type="ECO:0000256" key="3">
    <source>
        <dbReference type="ARBA" id="ARBA00022531"/>
    </source>
</evidence>
<feature type="binding site" evidence="5">
    <location>
        <position position="281"/>
    </location>
    <ligand>
        <name>chlorophyll a</name>
        <dbReference type="ChEBI" id="CHEBI:58416"/>
        <label>1</label>
    </ligand>
</feature>
<organism evidence="6">
    <name type="scientific">Lotharella globosa</name>
    <dbReference type="NCBI Taxonomy" id="91324"/>
    <lineage>
        <taxon>Eukaryota</taxon>
        <taxon>Sar</taxon>
        <taxon>Rhizaria</taxon>
        <taxon>Cercozoa</taxon>
        <taxon>Chlorarachniophyceae</taxon>
        <taxon>Lotharella</taxon>
    </lineage>
</organism>
<protein>
    <recommendedName>
        <fullName evidence="7">Chlorophyll a-b binding protein, chloroplastic</fullName>
    </recommendedName>
</protein>
<evidence type="ECO:0000313" key="6">
    <source>
        <dbReference type="EMBL" id="CAE0664574.1"/>
    </source>
</evidence>
<dbReference type="GO" id="GO:0016020">
    <property type="term" value="C:membrane"/>
    <property type="evidence" value="ECO:0007669"/>
    <property type="project" value="InterPro"/>
</dbReference>
<feature type="binding site" description="axial binding residue" evidence="5">
    <location>
        <position position="249"/>
    </location>
    <ligand>
        <name>chlorophyll a</name>
        <dbReference type="ChEBI" id="CHEBI:58416"/>
        <label>6</label>
    </ligand>
    <ligandPart>
        <name>Mg</name>
        <dbReference type="ChEBI" id="CHEBI:25107"/>
    </ligandPart>
</feature>
<sequence length="338" mass="36053">MPRWSRPAVVASAVALTTFAGLAYSSSSTLSSGAMRVRGAGAVGARSAVQHQDAVVLRAAGKMNPMKDAMISKAGHMTEALRAQGMSMGEIATEVVCQTGKQLDNAAMKAACNVEWYGPNRPKWLGPFSEGMDIPSYLTGEYPGDYGWDTMGLSADPATFEKMRSAEVIHARWAMLGTVGCLYPELVTKYGDGNYPVWFKAGAQIFSDEGINYGGNPNLIHAKSALAVLITQVVLMSFSEAYRYRGGPLGDRDLLYPGGPLVDPLGLADDPDAFAELKVKEIKNGRLAMTAMLGFYVQAIVTGKGPVENWAEHIADPYGVNGLTNLVATKFVPGETSL</sequence>
<feature type="binding site" description="axial binding residue" evidence="5">
    <location>
        <position position="240"/>
    </location>
    <ligand>
        <name>chlorophyll b</name>
        <dbReference type="ChEBI" id="CHEBI:61721"/>
        <label>1</label>
    </ligand>
    <ligandPart>
        <name>Mg</name>
        <dbReference type="ChEBI" id="CHEBI:25107"/>
    </ligandPart>
</feature>
<feature type="binding site" evidence="5">
    <location>
        <position position="204"/>
    </location>
    <ligand>
        <name>chlorophyll a</name>
        <dbReference type="ChEBI" id="CHEBI:58416"/>
        <label>1</label>
    </ligand>
</feature>
<evidence type="ECO:0000256" key="4">
    <source>
        <dbReference type="ARBA" id="ARBA00022640"/>
    </source>
</evidence>
<proteinExistence type="predicted"/>
<accession>A0A7S3YWY7</accession>
<feature type="binding site" description="axial binding residue" evidence="5">
    <location>
        <position position="232"/>
    </location>
    <ligand>
        <name>chlorophyll b</name>
        <dbReference type="ChEBI" id="CHEBI:61721"/>
        <label>1</label>
    </ligand>
    <ligandPart>
        <name>Mg</name>
        <dbReference type="ChEBI" id="CHEBI:25107"/>
    </ligandPart>
</feature>
<name>A0A7S3YWY7_9EUKA</name>
<dbReference type="SUPFAM" id="SSF103511">
    <property type="entry name" value="Chlorophyll a-b binding protein"/>
    <property type="match status" value="1"/>
</dbReference>